<reference evidence="1 2" key="1">
    <citation type="submission" date="2015-01" db="EMBL/GenBank/DDBJ databases">
        <title>Sequencing and annotation of Micromonospora carbonacea strain JXNU-1 genome.</title>
        <authorList>
            <person name="Long Z."/>
            <person name="Huang Y."/>
            <person name="Jiang Y."/>
        </authorList>
    </citation>
    <scope>NUCLEOTIDE SEQUENCE [LARGE SCALE GENOMIC DNA]</scope>
    <source>
        <strain evidence="1 2">JXNU-1</strain>
    </source>
</reference>
<proteinExistence type="predicted"/>
<protein>
    <submittedName>
        <fullName evidence="1">Uncharacterized protein</fullName>
    </submittedName>
</protein>
<evidence type="ECO:0000313" key="2">
    <source>
        <dbReference type="Proteomes" id="UP000032254"/>
    </source>
</evidence>
<dbReference type="Proteomes" id="UP000032254">
    <property type="component" value="Unassembled WGS sequence"/>
</dbReference>
<keyword evidence="2" id="KW-1185">Reference proteome</keyword>
<comment type="caution">
    <text evidence="1">The sequence shown here is derived from an EMBL/GenBank/DDBJ whole genome shotgun (WGS) entry which is preliminary data.</text>
</comment>
<sequence length="62" mass="5534">MVAGGVVVGGGGEGLVGGEGGGGVGVGVGGGAGGQVGSVFDTPPWVRVTVGSTTVESPPVGR</sequence>
<dbReference type="EMBL" id="JXSX01000001">
    <property type="protein sequence ID" value="KIR66243.1"/>
    <property type="molecule type" value="Genomic_DNA"/>
</dbReference>
<dbReference type="AlphaFoldDB" id="A0A0D0W083"/>
<organism evidence="1 2">
    <name type="scientific">Micromonospora haikouensis</name>
    <dbReference type="NCBI Taxonomy" id="686309"/>
    <lineage>
        <taxon>Bacteria</taxon>
        <taxon>Bacillati</taxon>
        <taxon>Actinomycetota</taxon>
        <taxon>Actinomycetes</taxon>
        <taxon>Micromonosporales</taxon>
        <taxon>Micromonosporaceae</taxon>
        <taxon>Micromonospora</taxon>
    </lineage>
</organism>
<gene>
    <name evidence="1" type="ORF">TK50_13825</name>
</gene>
<accession>A0A0D0W083</accession>
<evidence type="ECO:0000313" key="1">
    <source>
        <dbReference type="EMBL" id="KIR66243.1"/>
    </source>
</evidence>
<name>A0A0D0W083_9ACTN</name>